<dbReference type="Proteomes" id="UP000011617">
    <property type="component" value="Unassembled WGS sequence"/>
</dbReference>
<dbReference type="PATRIC" id="fig|1261130.3.peg.1551"/>
<dbReference type="RefSeq" id="WP_008316343.1">
    <property type="nucleotide sequence ID" value="NZ_KB372782.1"/>
</dbReference>
<dbReference type="AlphaFoldDB" id="L8XY20"/>
<name>L8XY20_9GAMM</name>
<reference evidence="1 2" key="1">
    <citation type="journal article" date="2013" name="Genome Announc.">
        <title>Complete Genome Sequence of Wohlfahrtiimonas chitiniclastica Strain SH04, Isolated from Chrysomya megacephala Collected from Pudong International Airport in China.</title>
        <authorList>
            <person name="Cao X.M."/>
            <person name="Chen T."/>
            <person name="Xu L.Z."/>
            <person name="Yao L.S."/>
            <person name="Qi J."/>
            <person name="Zhang X.L."/>
            <person name="Yan Q.L."/>
            <person name="Deng Y.H."/>
            <person name="Guo T.Y."/>
            <person name="Wang J."/>
            <person name="Hu K.X."/>
            <person name="Xu B.L."/>
        </authorList>
    </citation>
    <scope>NUCLEOTIDE SEQUENCE [LARGE SCALE GENOMIC DNA]</scope>
    <source>
        <strain evidence="1 2">SH04</strain>
    </source>
</reference>
<evidence type="ECO:0000313" key="1">
    <source>
        <dbReference type="EMBL" id="ELV07709.1"/>
    </source>
</evidence>
<dbReference type="HOGENOM" id="CLU_2792995_0_0_6"/>
<accession>L8XY20</accession>
<organism evidence="1 2">
    <name type="scientific">Wohlfahrtiimonas chitiniclastica SH04</name>
    <dbReference type="NCBI Taxonomy" id="1261130"/>
    <lineage>
        <taxon>Bacteria</taxon>
        <taxon>Pseudomonadati</taxon>
        <taxon>Pseudomonadota</taxon>
        <taxon>Gammaproteobacteria</taxon>
        <taxon>Cardiobacteriales</taxon>
        <taxon>Ignatzschineriaceae</taxon>
        <taxon>Wohlfahrtiimonas</taxon>
    </lineage>
</organism>
<dbReference type="EMBL" id="AOBV01000009">
    <property type="protein sequence ID" value="ELV07709.1"/>
    <property type="molecule type" value="Genomic_DNA"/>
</dbReference>
<evidence type="ECO:0000313" key="2">
    <source>
        <dbReference type="Proteomes" id="UP000011617"/>
    </source>
</evidence>
<keyword evidence="2" id="KW-1185">Reference proteome</keyword>
<protein>
    <submittedName>
        <fullName evidence="1">Uncharacterized protein</fullName>
    </submittedName>
</protein>
<gene>
    <name evidence="1" type="ORF">F387_01515</name>
</gene>
<proteinExistence type="predicted"/>
<sequence>MNQKITNLIAKPLQGISSSLARQLVGNVRYNPDVISMAGEVTTAELYDVDGVHTAIQCSLDAPTKDFG</sequence>
<comment type="caution">
    <text evidence="1">The sequence shown here is derived from an EMBL/GenBank/DDBJ whole genome shotgun (WGS) entry which is preliminary data.</text>
</comment>